<dbReference type="Pfam" id="PF10067">
    <property type="entry name" value="DUF2306"/>
    <property type="match status" value="1"/>
</dbReference>
<feature type="transmembrane region" description="Helical" evidence="2">
    <location>
        <begin position="264"/>
        <end position="287"/>
    </location>
</feature>
<gene>
    <name evidence="3" type="ORF">AOQ84DRAFT_412009</name>
</gene>
<feature type="compositionally biased region" description="Basic and acidic residues" evidence="1">
    <location>
        <begin position="14"/>
        <end position="23"/>
    </location>
</feature>
<dbReference type="EMBL" id="KV748667">
    <property type="protein sequence ID" value="OCL13807.1"/>
    <property type="molecule type" value="Genomic_DNA"/>
</dbReference>
<dbReference type="AlphaFoldDB" id="A0A8E2FAX8"/>
<name>A0A8E2FAX8_9PEZI</name>
<keyword evidence="2" id="KW-0812">Transmembrane</keyword>
<reference evidence="3 4" key="1">
    <citation type="journal article" date="2016" name="Nat. Commun.">
        <title>Ectomycorrhizal ecology is imprinted in the genome of the dominant symbiotic fungus Cenococcum geophilum.</title>
        <authorList>
            <consortium name="DOE Joint Genome Institute"/>
            <person name="Peter M."/>
            <person name="Kohler A."/>
            <person name="Ohm R.A."/>
            <person name="Kuo A."/>
            <person name="Krutzmann J."/>
            <person name="Morin E."/>
            <person name="Arend M."/>
            <person name="Barry K.W."/>
            <person name="Binder M."/>
            <person name="Choi C."/>
            <person name="Clum A."/>
            <person name="Copeland A."/>
            <person name="Grisel N."/>
            <person name="Haridas S."/>
            <person name="Kipfer T."/>
            <person name="LaButti K."/>
            <person name="Lindquist E."/>
            <person name="Lipzen A."/>
            <person name="Maire R."/>
            <person name="Meier B."/>
            <person name="Mihaltcheva S."/>
            <person name="Molinier V."/>
            <person name="Murat C."/>
            <person name="Poggeler S."/>
            <person name="Quandt C.A."/>
            <person name="Sperisen C."/>
            <person name="Tritt A."/>
            <person name="Tisserant E."/>
            <person name="Crous P.W."/>
            <person name="Henrissat B."/>
            <person name="Nehls U."/>
            <person name="Egli S."/>
            <person name="Spatafora J.W."/>
            <person name="Grigoriev I.V."/>
            <person name="Martin F.M."/>
        </authorList>
    </citation>
    <scope>NUCLEOTIDE SEQUENCE [LARGE SCALE GENOMIC DNA]</scope>
    <source>
        <strain evidence="3 4">CBS 207.34</strain>
    </source>
</reference>
<feature type="region of interest" description="Disordered" evidence="1">
    <location>
        <begin position="1"/>
        <end position="23"/>
    </location>
</feature>
<feature type="transmembrane region" description="Helical" evidence="2">
    <location>
        <begin position="45"/>
        <end position="65"/>
    </location>
</feature>
<feature type="transmembrane region" description="Helical" evidence="2">
    <location>
        <begin position="157"/>
        <end position="176"/>
    </location>
</feature>
<keyword evidence="4" id="KW-1185">Reference proteome</keyword>
<feature type="transmembrane region" description="Helical" evidence="2">
    <location>
        <begin position="95"/>
        <end position="115"/>
    </location>
</feature>
<feature type="transmembrane region" description="Helical" evidence="2">
    <location>
        <begin position="188"/>
        <end position="206"/>
    </location>
</feature>
<sequence length="340" mass="37166">MFGDPASPKSPASSRHEDLNRPETSARRVWRKAYRSVGFNKGYNLPFFIIFAGAVPGFCLSRLQYLNAAGDFASNTAPSEWYCFHTGHYRIGLTLHLATALPAGLLMVWQFVSFIRHRCLLFHRLNGYIVVVLLVLSNVGALMIAGRAFGGDISTQAAVGVPAFITSGGLAIALYNIKRLQIDQHRTWMLRTMVWAASIITGRILLRIAPAVANRVGSYYAVASCNEIAFEYGSLEAATLFYPQCAMDAVNTGMPENISTNLGVSFGVTVWISLFLHMVGMEVYIALTPAESERLRVVSYEKQLEAGFDNPGSAGLTIERWGDATTWAPPRTAAASGQLT</sequence>
<dbReference type="InterPro" id="IPR018750">
    <property type="entry name" value="DUF2306_membrane"/>
</dbReference>
<dbReference type="Proteomes" id="UP000250140">
    <property type="component" value="Unassembled WGS sequence"/>
</dbReference>
<evidence type="ECO:0000313" key="3">
    <source>
        <dbReference type="EMBL" id="OCL13807.1"/>
    </source>
</evidence>
<evidence type="ECO:0000256" key="2">
    <source>
        <dbReference type="SAM" id="Phobius"/>
    </source>
</evidence>
<keyword evidence="2" id="KW-1133">Transmembrane helix</keyword>
<dbReference type="OrthoDB" id="193478at2759"/>
<proteinExistence type="predicted"/>
<keyword evidence="2" id="KW-0472">Membrane</keyword>
<feature type="transmembrane region" description="Helical" evidence="2">
    <location>
        <begin position="127"/>
        <end position="145"/>
    </location>
</feature>
<protein>
    <recommendedName>
        <fullName evidence="5">Microtubule associated protein</fullName>
    </recommendedName>
</protein>
<evidence type="ECO:0008006" key="5">
    <source>
        <dbReference type="Google" id="ProtNLM"/>
    </source>
</evidence>
<evidence type="ECO:0000256" key="1">
    <source>
        <dbReference type="SAM" id="MobiDB-lite"/>
    </source>
</evidence>
<accession>A0A8E2FAX8</accession>
<organism evidence="3 4">
    <name type="scientific">Glonium stellatum</name>
    <dbReference type="NCBI Taxonomy" id="574774"/>
    <lineage>
        <taxon>Eukaryota</taxon>
        <taxon>Fungi</taxon>
        <taxon>Dikarya</taxon>
        <taxon>Ascomycota</taxon>
        <taxon>Pezizomycotina</taxon>
        <taxon>Dothideomycetes</taxon>
        <taxon>Pleosporomycetidae</taxon>
        <taxon>Gloniales</taxon>
        <taxon>Gloniaceae</taxon>
        <taxon>Glonium</taxon>
    </lineage>
</organism>
<evidence type="ECO:0000313" key="4">
    <source>
        <dbReference type="Proteomes" id="UP000250140"/>
    </source>
</evidence>